<dbReference type="Gene3D" id="3.90.1150.10">
    <property type="entry name" value="Aspartate Aminotransferase, domain 1"/>
    <property type="match status" value="1"/>
</dbReference>
<dbReference type="Proteomes" id="UP000800096">
    <property type="component" value="Unassembled WGS sequence"/>
</dbReference>
<dbReference type="SUPFAM" id="SSF53383">
    <property type="entry name" value="PLP-dependent transferases"/>
    <property type="match status" value="1"/>
</dbReference>
<dbReference type="InterPro" id="IPR015424">
    <property type="entry name" value="PyrdxlP-dep_Trfase"/>
</dbReference>
<dbReference type="EMBL" id="ML979135">
    <property type="protein sequence ID" value="KAF1916676.1"/>
    <property type="molecule type" value="Genomic_DNA"/>
</dbReference>
<evidence type="ECO:0000256" key="4">
    <source>
        <dbReference type="RuleBase" id="RU362118"/>
    </source>
</evidence>
<proteinExistence type="inferred from homology"/>
<dbReference type="InterPro" id="IPR000277">
    <property type="entry name" value="Cys/Met-Metab_PyrdxlP-dep_enz"/>
</dbReference>
<dbReference type="PANTHER" id="PTHR11808:SF35">
    <property type="entry name" value="CYSTATHIONINE GAMMA-SYNTHASE (AFU_ORTHOLOGUE AFUA_7G01590)"/>
    <property type="match status" value="1"/>
</dbReference>
<dbReference type="PROSITE" id="PS00868">
    <property type="entry name" value="CYS_MET_METAB_PP"/>
    <property type="match status" value="1"/>
</dbReference>
<gene>
    <name evidence="5" type="ORF">BDU57DRAFT_587607</name>
</gene>
<dbReference type="GO" id="GO:0019346">
    <property type="term" value="P:transsulfuration"/>
    <property type="evidence" value="ECO:0007669"/>
    <property type="project" value="InterPro"/>
</dbReference>
<keyword evidence="6" id="KW-1185">Reference proteome</keyword>
<dbReference type="Gene3D" id="3.40.640.10">
    <property type="entry name" value="Type I PLP-dependent aspartate aminotransferase-like (Major domain)"/>
    <property type="match status" value="1"/>
</dbReference>
<evidence type="ECO:0000256" key="2">
    <source>
        <dbReference type="ARBA" id="ARBA00022898"/>
    </source>
</evidence>
<evidence type="ECO:0000313" key="5">
    <source>
        <dbReference type="EMBL" id="KAF1916676.1"/>
    </source>
</evidence>
<evidence type="ECO:0000256" key="1">
    <source>
        <dbReference type="ARBA" id="ARBA00001933"/>
    </source>
</evidence>
<comment type="similarity">
    <text evidence="4">Belongs to the trans-sulfuration enzymes family.</text>
</comment>
<dbReference type="PIRSF" id="PIRSF001434">
    <property type="entry name" value="CGS"/>
    <property type="match status" value="1"/>
</dbReference>
<keyword evidence="2 3" id="KW-0663">Pyridoxal phosphate</keyword>
<dbReference type="FunFam" id="3.40.640.10:FF:000072">
    <property type="entry name" value="Putative cystathionine beta-lyase"/>
    <property type="match status" value="1"/>
</dbReference>
<dbReference type="GO" id="GO:0005737">
    <property type="term" value="C:cytoplasm"/>
    <property type="evidence" value="ECO:0007669"/>
    <property type="project" value="TreeGrafter"/>
</dbReference>
<evidence type="ECO:0000256" key="3">
    <source>
        <dbReference type="PIRSR" id="PIRSR001434-2"/>
    </source>
</evidence>
<evidence type="ECO:0000313" key="6">
    <source>
        <dbReference type="Proteomes" id="UP000800096"/>
    </source>
</evidence>
<dbReference type="GO" id="GO:0016846">
    <property type="term" value="F:carbon-sulfur lyase activity"/>
    <property type="evidence" value="ECO:0007669"/>
    <property type="project" value="TreeGrafter"/>
</dbReference>
<sequence length="438" mass="47859">MTYHPSTVAVHADDRINITTDVAPPIHTATTFRYPKNPDDYEPAPTEGEYLDLSTPLVYSRLTNSNINRLETVLTPLIFPGAKEDQLPSLGNHVVTYSSGLSAFHALLVNIVPKVIAIGGGYHGCHGVIDLHKKMHGVKTVDLHASEAEWDAAGLGKGDLVHLETPINPTGTAFNIASFAEQAHRRGALLSIDATFGPPGLQDPFAWGADLVMHSGTKYIGGHSDMLCGILATTNTTEGARRARTLRTERLFLGSVMGNLEGWLGVRSLRTYDLRIKRQSYSAEKLVRSLSDSVTSNTTDSEIVKKIVRKVEHASLQTEDFEWLKKQMPNGFGPVFSIYTHTVDQARRLPSQLKLFHHATSLGGVESLIEWRRMSDTTVDETLLRVSVGVEDWEDLEGDFLAAFKALLEGDERSVQTRAEVQVGQEGAAVPEAGSGVV</sequence>
<dbReference type="InterPro" id="IPR015421">
    <property type="entry name" value="PyrdxlP-dep_Trfase_major"/>
</dbReference>
<dbReference type="InterPro" id="IPR054542">
    <property type="entry name" value="Cys_met_metab_PP"/>
</dbReference>
<feature type="modified residue" description="N6-(pyridoxal phosphate)lysine" evidence="3">
    <location>
        <position position="218"/>
    </location>
</feature>
<dbReference type="InterPro" id="IPR015422">
    <property type="entry name" value="PyrdxlP-dep_Trfase_small"/>
</dbReference>
<dbReference type="OrthoDB" id="3512640at2759"/>
<protein>
    <submittedName>
        <fullName evidence="5">Cys/Met metabolism PLP-dependent enzyme-domain-containing protein</fullName>
    </submittedName>
</protein>
<organism evidence="5 6">
    <name type="scientific">Ampelomyces quisqualis</name>
    <name type="common">Powdery mildew agent</name>
    <dbReference type="NCBI Taxonomy" id="50730"/>
    <lineage>
        <taxon>Eukaryota</taxon>
        <taxon>Fungi</taxon>
        <taxon>Dikarya</taxon>
        <taxon>Ascomycota</taxon>
        <taxon>Pezizomycotina</taxon>
        <taxon>Dothideomycetes</taxon>
        <taxon>Pleosporomycetidae</taxon>
        <taxon>Pleosporales</taxon>
        <taxon>Pleosporineae</taxon>
        <taxon>Phaeosphaeriaceae</taxon>
        <taxon>Ampelomyces</taxon>
    </lineage>
</organism>
<dbReference type="PANTHER" id="PTHR11808">
    <property type="entry name" value="TRANS-SULFURATION ENZYME FAMILY MEMBER"/>
    <property type="match status" value="1"/>
</dbReference>
<dbReference type="AlphaFoldDB" id="A0A6A5QPQ0"/>
<accession>A0A6A5QPQ0</accession>
<name>A0A6A5QPQ0_AMPQU</name>
<dbReference type="GO" id="GO:0030170">
    <property type="term" value="F:pyridoxal phosphate binding"/>
    <property type="evidence" value="ECO:0007669"/>
    <property type="project" value="InterPro"/>
</dbReference>
<dbReference type="FunFam" id="3.90.1150.10:FF:000066">
    <property type="entry name" value="Putative cystathionine beta-lyase"/>
    <property type="match status" value="1"/>
</dbReference>
<comment type="cofactor">
    <cofactor evidence="1 4">
        <name>pyridoxal 5'-phosphate</name>
        <dbReference type="ChEBI" id="CHEBI:597326"/>
    </cofactor>
</comment>
<dbReference type="Pfam" id="PF01053">
    <property type="entry name" value="Cys_Met_Meta_PP"/>
    <property type="match status" value="1"/>
</dbReference>
<reference evidence="5" key="1">
    <citation type="journal article" date="2020" name="Stud. Mycol.">
        <title>101 Dothideomycetes genomes: a test case for predicting lifestyles and emergence of pathogens.</title>
        <authorList>
            <person name="Haridas S."/>
            <person name="Albert R."/>
            <person name="Binder M."/>
            <person name="Bloem J."/>
            <person name="Labutti K."/>
            <person name="Salamov A."/>
            <person name="Andreopoulos B."/>
            <person name="Baker S."/>
            <person name="Barry K."/>
            <person name="Bills G."/>
            <person name="Bluhm B."/>
            <person name="Cannon C."/>
            <person name="Castanera R."/>
            <person name="Culley D."/>
            <person name="Daum C."/>
            <person name="Ezra D."/>
            <person name="Gonzalez J."/>
            <person name="Henrissat B."/>
            <person name="Kuo A."/>
            <person name="Liang C."/>
            <person name="Lipzen A."/>
            <person name="Lutzoni F."/>
            <person name="Magnuson J."/>
            <person name="Mondo S."/>
            <person name="Nolan M."/>
            <person name="Ohm R."/>
            <person name="Pangilinan J."/>
            <person name="Park H.-J."/>
            <person name="Ramirez L."/>
            <person name="Alfaro M."/>
            <person name="Sun H."/>
            <person name="Tritt A."/>
            <person name="Yoshinaga Y."/>
            <person name="Zwiers L.-H."/>
            <person name="Turgeon B."/>
            <person name="Goodwin S."/>
            <person name="Spatafora J."/>
            <person name="Crous P."/>
            <person name="Grigoriev I."/>
        </authorList>
    </citation>
    <scope>NUCLEOTIDE SEQUENCE</scope>
    <source>
        <strain evidence="5">HMLAC05119</strain>
    </source>
</reference>